<reference evidence="3" key="1">
    <citation type="submission" date="2020-10" db="EMBL/GenBank/DDBJ databases">
        <authorList>
            <person name="Gilroy R."/>
        </authorList>
    </citation>
    <scope>NUCLEOTIDE SEQUENCE</scope>
    <source>
        <strain evidence="3">G3-4614</strain>
    </source>
</reference>
<evidence type="ECO:0000313" key="3">
    <source>
        <dbReference type="EMBL" id="MBO8438139.1"/>
    </source>
</evidence>
<dbReference type="AlphaFoldDB" id="A0A9D9H6Z0"/>
<dbReference type="InterPro" id="IPR008928">
    <property type="entry name" value="6-hairpin_glycosidase_sf"/>
</dbReference>
<evidence type="ECO:0000256" key="1">
    <source>
        <dbReference type="ARBA" id="ARBA00008558"/>
    </source>
</evidence>
<dbReference type="Gene3D" id="1.50.10.10">
    <property type="match status" value="1"/>
</dbReference>
<accession>A0A9D9H6Z0</accession>
<comment type="caution">
    <text evidence="3">The sequence shown here is derived from an EMBL/GenBank/DDBJ whole genome shotgun (WGS) entry which is preliminary data.</text>
</comment>
<dbReference type="PANTHER" id="PTHR15108">
    <property type="entry name" value="N-ACYLGLUCOSAMINE-2-EPIMERASE"/>
    <property type="match status" value="1"/>
</dbReference>
<gene>
    <name evidence="3" type="ORF">IAC54_04485</name>
</gene>
<dbReference type="Proteomes" id="UP000823636">
    <property type="component" value="Unassembled WGS sequence"/>
</dbReference>
<protein>
    <submittedName>
        <fullName evidence="3">AGE family epimerase/isomerase</fullName>
    </submittedName>
</protein>
<dbReference type="FunFam" id="1.50.10.10:FF:000021">
    <property type="entry name" value="N-acylglucosamine 2-epimerase"/>
    <property type="match status" value="1"/>
</dbReference>
<reference evidence="3" key="2">
    <citation type="journal article" date="2021" name="PeerJ">
        <title>Extensive microbial diversity within the chicken gut microbiome revealed by metagenomics and culture.</title>
        <authorList>
            <person name="Gilroy R."/>
            <person name="Ravi A."/>
            <person name="Getino M."/>
            <person name="Pursley I."/>
            <person name="Horton D.L."/>
            <person name="Alikhan N.F."/>
            <person name="Baker D."/>
            <person name="Gharbi K."/>
            <person name="Hall N."/>
            <person name="Watson M."/>
            <person name="Adriaenssens E.M."/>
            <person name="Foster-Nyarko E."/>
            <person name="Jarju S."/>
            <person name="Secka A."/>
            <person name="Antonio M."/>
            <person name="Oren A."/>
            <person name="Chaudhuri R.R."/>
            <person name="La Ragione R."/>
            <person name="Hildebrand F."/>
            <person name="Pallen M.J."/>
        </authorList>
    </citation>
    <scope>NUCLEOTIDE SEQUENCE</scope>
    <source>
        <strain evidence="3">G3-4614</strain>
    </source>
</reference>
<dbReference type="Pfam" id="PF07221">
    <property type="entry name" value="GlcNAc_2-epim"/>
    <property type="match status" value="1"/>
</dbReference>
<keyword evidence="2" id="KW-0413">Isomerase</keyword>
<name>A0A9D9H6Z0_9BACT</name>
<dbReference type="SUPFAM" id="SSF48208">
    <property type="entry name" value="Six-hairpin glycosidases"/>
    <property type="match status" value="1"/>
</dbReference>
<dbReference type="InterPro" id="IPR010819">
    <property type="entry name" value="AGE/CE"/>
</dbReference>
<proteinExistence type="inferred from homology"/>
<evidence type="ECO:0000256" key="2">
    <source>
        <dbReference type="ARBA" id="ARBA00023235"/>
    </source>
</evidence>
<dbReference type="InterPro" id="IPR012341">
    <property type="entry name" value="6hp_glycosidase-like_sf"/>
</dbReference>
<evidence type="ECO:0000313" key="4">
    <source>
        <dbReference type="Proteomes" id="UP000823636"/>
    </source>
</evidence>
<comment type="similarity">
    <text evidence="1">Belongs to the N-acylglucosamine 2-epimerase family.</text>
</comment>
<dbReference type="GO" id="GO:0016853">
    <property type="term" value="F:isomerase activity"/>
    <property type="evidence" value="ECO:0007669"/>
    <property type="project" value="UniProtKB-KW"/>
</dbReference>
<dbReference type="EMBL" id="JADIMW010000048">
    <property type="protein sequence ID" value="MBO8438139.1"/>
    <property type="molecule type" value="Genomic_DNA"/>
</dbReference>
<organism evidence="3 4">
    <name type="scientific">Candidatus Caccoplasma merdipullorum</name>
    <dbReference type="NCBI Taxonomy" id="2840718"/>
    <lineage>
        <taxon>Bacteria</taxon>
        <taxon>Pseudomonadati</taxon>
        <taxon>Bacteroidota</taxon>
        <taxon>Bacteroidia</taxon>
        <taxon>Bacteroidales</taxon>
        <taxon>Bacteroidaceae</taxon>
        <taxon>Bacteroidaceae incertae sedis</taxon>
        <taxon>Candidatus Caccoplasma</taxon>
    </lineage>
</organism>
<dbReference type="GO" id="GO:0005975">
    <property type="term" value="P:carbohydrate metabolic process"/>
    <property type="evidence" value="ECO:0007669"/>
    <property type="project" value="InterPro"/>
</dbReference>
<sequence length="400" mass="46394">MTDNKTEYIKSWQSRYENDLKNDIMPFWLKNGLDRKNGGVYTCLNRDGSLIDTTKSVWFQGRFGFIAAFAYNNIAPNPEWLEASKSCIDFIEAHCADEDGHMYFEVTCEGRPLRKRRYVFSECFAAIAMAEYSIASGDTTYAAKALELFRRIQNFISTPGFLPPKYLPEIEMQGHSITMILINTAFRIRKAIAAPELDARIDTSIKALKNYFMHPEFEALLETVGPNGEFIDTINGRTINPGHCIETAWFLLEEAEYRNSDPTLVDMALTILDWSWKWGWDEEYGGIINFRDCRNLPPQDYSQDMKFWWPQTEAIIATMYAYKMSGKEKYLEMHRSISDWTYAHFPDKEYGEWYGYLHRDGSVAQPAKGNIFKGPFHVPRMMIRTSMLCCDILENEASRK</sequence>